<dbReference type="AlphaFoldDB" id="A0AAE1AZ98"/>
<protein>
    <submittedName>
        <fullName evidence="1">Uncharacterized protein</fullName>
    </submittedName>
</protein>
<keyword evidence="2" id="KW-1185">Reference proteome</keyword>
<sequence length="169" mass="18472">MPRLRVCRRNACKFYPEAKSVLVKWSGFFQAACCAGGPIAALQLEEAARAQLVLVVIGSEQMNTYFQSLLGFLPSLTEHRDDYPTPPRMLVAVIEEGVSVPTPISAFPTVPRVESLAASLDAYMERCDEDEDGATDGASGDVDEDVKVYVEDIMSFFCGIISTSWPLPT</sequence>
<name>A0AAE1AZ98_9GAST</name>
<dbReference type="Proteomes" id="UP001283361">
    <property type="component" value="Unassembled WGS sequence"/>
</dbReference>
<reference evidence="1" key="1">
    <citation type="journal article" date="2023" name="G3 (Bethesda)">
        <title>A reference genome for the long-term kleptoplast-retaining sea slug Elysia crispata morphotype clarki.</title>
        <authorList>
            <person name="Eastman K.E."/>
            <person name="Pendleton A.L."/>
            <person name="Shaikh M.A."/>
            <person name="Suttiyut T."/>
            <person name="Ogas R."/>
            <person name="Tomko P."/>
            <person name="Gavelis G."/>
            <person name="Widhalm J.R."/>
            <person name="Wisecaver J.H."/>
        </authorList>
    </citation>
    <scope>NUCLEOTIDE SEQUENCE</scope>
    <source>
        <strain evidence="1">ECLA1</strain>
    </source>
</reference>
<accession>A0AAE1AZ98</accession>
<comment type="caution">
    <text evidence="1">The sequence shown here is derived from an EMBL/GenBank/DDBJ whole genome shotgun (WGS) entry which is preliminary data.</text>
</comment>
<organism evidence="1 2">
    <name type="scientific">Elysia crispata</name>
    <name type="common">lettuce slug</name>
    <dbReference type="NCBI Taxonomy" id="231223"/>
    <lineage>
        <taxon>Eukaryota</taxon>
        <taxon>Metazoa</taxon>
        <taxon>Spiralia</taxon>
        <taxon>Lophotrochozoa</taxon>
        <taxon>Mollusca</taxon>
        <taxon>Gastropoda</taxon>
        <taxon>Heterobranchia</taxon>
        <taxon>Euthyneura</taxon>
        <taxon>Panpulmonata</taxon>
        <taxon>Sacoglossa</taxon>
        <taxon>Placobranchoidea</taxon>
        <taxon>Plakobranchidae</taxon>
        <taxon>Elysia</taxon>
    </lineage>
</organism>
<evidence type="ECO:0000313" key="1">
    <source>
        <dbReference type="EMBL" id="KAK3796612.1"/>
    </source>
</evidence>
<proteinExistence type="predicted"/>
<gene>
    <name evidence="1" type="ORF">RRG08_041528</name>
</gene>
<evidence type="ECO:0000313" key="2">
    <source>
        <dbReference type="Proteomes" id="UP001283361"/>
    </source>
</evidence>
<dbReference type="EMBL" id="JAWDGP010000870">
    <property type="protein sequence ID" value="KAK3796612.1"/>
    <property type="molecule type" value="Genomic_DNA"/>
</dbReference>